<evidence type="ECO:0000313" key="10">
    <source>
        <dbReference type="EMBL" id="GGA97945.1"/>
    </source>
</evidence>
<dbReference type="SMART" id="SM00388">
    <property type="entry name" value="HisKA"/>
    <property type="match status" value="1"/>
</dbReference>
<dbReference type="SUPFAM" id="SSF55874">
    <property type="entry name" value="ATPase domain of HSP90 chaperone/DNA topoisomerase II/histidine kinase"/>
    <property type="match status" value="1"/>
</dbReference>
<dbReference type="Gene3D" id="3.30.565.10">
    <property type="entry name" value="Histidine kinase-like ATPase, C-terminal domain"/>
    <property type="match status" value="1"/>
</dbReference>
<dbReference type="Gene3D" id="1.10.287.130">
    <property type="match status" value="1"/>
</dbReference>
<dbReference type="EC" id="2.7.13.3" evidence="2"/>
<keyword evidence="11" id="KW-1185">Reference proteome</keyword>
<keyword evidence="8" id="KW-0472">Membrane</keyword>
<dbReference type="GO" id="GO:0005886">
    <property type="term" value="C:plasma membrane"/>
    <property type="evidence" value="ECO:0007669"/>
    <property type="project" value="TreeGrafter"/>
</dbReference>
<accession>A0A8J2UCM5</accession>
<evidence type="ECO:0000259" key="9">
    <source>
        <dbReference type="PROSITE" id="PS50109"/>
    </source>
</evidence>
<organism evidence="10 11">
    <name type="scientific">Puia dinghuensis</name>
    <dbReference type="NCBI Taxonomy" id="1792502"/>
    <lineage>
        <taxon>Bacteria</taxon>
        <taxon>Pseudomonadati</taxon>
        <taxon>Bacteroidota</taxon>
        <taxon>Chitinophagia</taxon>
        <taxon>Chitinophagales</taxon>
        <taxon>Chitinophagaceae</taxon>
        <taxon>Puia</taxon>
    </lineage>
</organism>
<evidence type="ECO:0000256" key="1">
    <source>
        <dbReference type="ARBA" id="ARBA00000085"/>
    </source>
</evidence>
<reference evidence="10" key="1">
    <citation type="journal article" date="2014" name="Int. J. Syst. Evol. Microbiol.">
        <title>Complete genome sequence of Corynebacterium casei LMG S-19264T (=DSM 44701T), isolated from a smear-ripened cheese.</title>
        <authorList>
            <consortium name="US DOE Joint Genome Institute (JGI-PGF)"/>
            <person name="Walter F."/>
            <person name="Albersmeier A."/>
            <person name="Kalinowski J."/>
            <person name="Ruckert C."/>
        </authorList>
    </citation>
    <scope>NUCLEOTIDE SEQUENCE</scope>
    <source>
        <strain evidence="10">CGMCC 1.15448</strain>
    </source>
</reference>
<feature type="transmembrane region" description="Helical" evidence="8">
    <location>
        <begin position="12"/>
        <end position="30"/>
    </location>
</feature>
<dbReference type="InterPro" id="IPR036097">
    <property type="entry name" value="HisK_dim/P_sf"/>
</dbReference>
<feature type="domain" description="Histidine kinase" evidence="9">
    <location>
        <begin position="218"/>
        <end position="413"/>
    </location>
</feature>
<dbReference type="CDD" id="cd00082">
    <property type="entry name" value="HisKA"/>
    <property type="match status" value="1"/>
</dbReference>
<comment type="caution">
    <text evidence="10">The sequence shown here is derived from an EMBL/GenBank/DDBJ whole genome shotgun (WGS) entry which is preliminary data.</text>
</comment>
<evidence type="ECO:0000256" key="3">
    <source>
        <dbReference type="ARBA" id="ARBA00022553"/>
    </source>
</evidence>
<evidence type="ECO:0000256" key="4">
    <source>
        <dbReference type="ARBA" id="ARBA00022679"/>
    </source>
</evidence>
<dbReference type="GO" id="GO:0000155">
    <property type="term" value="F:phosphorelay sensor kinase activity"/>
    <property type="evidence" value="ECO:0007669"/>
    <property type="project" value="InterPro"/>
</dbReference>
<keyword evidence="5 8" id="KW-0812">Transmembrane</keyword>
<evidence type="ECO:0000256" key="2">
    <source>
        <dbReference type="ARBA" id="ARBA00012438"/>
    </source>
</evidence>
<gene>
    <name evidence="10" type="ORF">GCM10011511_21600</name>
</gene>
<dbReference type="Pfam" id="PF00512">
    <property type="entry name" value="HisKA"/>
    <property type="match status" value="1"/>
</dbReference>
<dbReference type="SUPFAM" id="SSF47384">
    <property type="entry name" value="Homodimeric domain of signal transducing histidine kinase"/>
    <property type="match status" value="1"/>
</dbReference>
<dbReference type="InterPro" id="IPR003661">
    <property type="entry name" value="HisK_dim/P_dom"/>
</dbReference>
<dbReference type="Pfam" id="PF02518">
    <property type="entry name" value="HATPase_c"/>
    <property type="match status" value="1"/>
</dbReference>
<dbReference type="RefSeq" id="WP_188931368.1">
    <property type="nucleotide sequence ID" value="NZ_BMJC01000002.1"/>
</dbReference>
<dbReference type="PANTHER" id="PTHR45436">
    <property type="entry name" value="SENSOR HISTIDINE KINASE YKOH"/>
    <property type="match status" value="1"/>
</dbReference>
<proteinExistence type="predicted"/>
<keyword evidence="7 8" id="KW-1133">Transmembrane helix</keyword>
<protein>
    <recommendedName>
        <fullName evidence="2">histidine kinase</fullName>
        <ecNumber evidence="2">2.7.13.3</ecNumber>
    </recommendedName>
</protein>
<evidence type="ECO:0000256" key="7">
    <source>
        <dbReference type="ARBA" id="ARBA00022989"/>
    </source>
</evidence>
<keyword evidence="3" id="KW-0597">Phosphoprotein</keyword>
<feature type="transmembrane region" description="Helical" evidence="8">
    <location>
        <begin position="129"/>
        <end position="151"/>
    </location>
</feature>
<dbReference type="InterPro" id="IPR036890">
    <property type="entry name" value="HATPase_C_sf"/>
</dbReference>
<keyword evidence="4" id="KW-0808">Transferase</keyword>
<dbReference type="EMBL" id="BMJC01000002">
    <property type="protein sequence ID" value="GGA97945.1"/>
    <property type="molecule type" value="Genomic_DNA"/>
</dbReference>
<dbReference type="AlphaFoldDB" id="A0A8J2UCM5"/>
<dbReference type="PROSITE" id="PS50109">
    <property type="entry name" value="HIS_KIN"/>
    <property type="match status" value="1"/>
</dbReference>
<evidence type="ECO:0000256" key="8">
    <source>
        <dbReference type="SAM" id="Phobius"/>
    </source>
</evidence>
<evidence type="ECO:0000256" key="6">
    <source>
        <dbReference type="ARBA" id="ARBA00022777"/>
    </source>
</evidence>
<keyword evidence="6 10" id="KW-0418">Kinase</keyword>
<dbReference type="Proteomes" id="UP000607559">
    <property type="component" value="Unassembled WGS sequence"/>
</dbReference>
<evidence type="ECO:0000256" key="5">
    <source>
        <dbReference type="ARBA" id="ARBA00022692"/>
    </source>
</evidence>
<name>A0A8J2UCM5_9BACT</name>
<dbReference type="PANTHER" id="PTHR45436:SF5">
    <property type="entry name" value="SENSOR HISTIDINE KINASE TRCS"/>
    <property type="match status" value="1"/>
</dbReference>
<sequence length="437" mass="50117">MKLNNKTIRNYLVYSSGIFLLTIPVFYFVLRSVLLDAVDKSLRSQFHEIREKVGDIHSEDELSAWSRLDKDIRLLPADQDAPDEIYTIDRYNKRHHESEPYREMAGGITVDGKKYKLIISSSLIENEDLLGSILILQITVLLVLIGGMMWINQKMSRRLWQPFYVALRNMQQFELNKQVDRPFQQSSTDEFDQLNKAIAHLFSRSYQVFLQQKEFTENAAHEMQTPLAIFQSKLELLMQTSPLHQEQAQLINALDTTNRRLIKLNKSLLLLTKIENHQYKTTDQVNILSLCEKLIDQMGILAESREITIRTDYNANFMVDVNGVLIDILIGNLLSNAIRHNVDKGEIVIATEKNALTISNTGGDTPLQPDKIFHRFHKQARLPGNEDSTGLGLAIVKNICTLYHYTIDYSFGNGFHSFRIGFDGRSAAIPPSYRIQA</sequence>
<dbReference type="SMART" id="SM00387">
    <property type="entry name" value="HATPase_c"/>
    <property type="match status" value="1"/>
</dbReference>
<evidence type="ECO:0000313" key="11">
    <source>
        <dbReference type="Proteomes" id="UP000607559"/>
    </source>
</evidence>
<dbReference type="InterPro" id="IPR003594">
    <property type="entry name" value="HATPase_dom"/>
</dbReference>
<comment type="catalytic activity">
    <reaction evidence="1">
        <text>ATP + protein L-histidine = ADP + protein N-phospho-L-histidine.</text>
        <dbReference type="EC" id="2.7.13.3"/>
    </reaction>
</comment>
<dbReference type="InterPro" id="IPR005467">
    <property type="entry name" value="His_kinase_dom"/>
</dbReference>
<reference evidence="10" key="2">
    <citation type="submission" date="2020-09" db="EMBL/GenBank/DDBJ databases">
        <authorList>
            <person name="Sun Q."/>
            <person name="Zhou Y."/>
        </authorList>
    </citation>
    <scope>NUCLEOTIDE SEQUENCE</scope>
    <source>
        <strain evidence="10">CGMCC 1.15448</strain>
    </source>
</reference>
<dbReference type="InterPro" id="IPR050428">
    <property type="entry name" value="TCS_sensor_his_kinase"/>
</dbReference>